<dbReference type="AlphaFoldDB" id="A0A3L6G206"/>
<evidence type="ECO:0000313" key="3">
    <source>
        <dbReference type="EMBL" id="PWZ39440.1"/>
    </source>
</evidence>
<accession>A0A3L6G206</accession>
<feature type="domain" description="TTF-type" evidence="2">
    <location>
        <begin position="98"/>
        <end position="156"/>
    </location>
</feature>
<dbReference type="InterPro" id="IPR006580">
    <property type="entry name" value="Znf_TTF"/>
</dbReference>
<dbReference type="EMBL" id="NCVQ01000003">
    <property type="protein sequence ID" value="PWZ39440.1"/>
    <property type="molecule type" value="Genomic_DNA"/>
</dbReference>
<name>A0A3L6G206_MAIZE</name>
<organism evidence="3">
    <name type="scientific">Zea mays</name>
    <name type="common">Maize</name>
    <dbReference type="NCBI Taxonomy" id="4577"/>
    <lineage>
        <taxon>Eukaryota</taxon>
        <taxon>Viridiplantae</taxon>
        <taxon>Streptophyta</taxon>
        <taxon>Embryophyta</taxon>
        <taxon>Tracheophyta</taxon>
        <taxon>Spermatophyta</taxon>
        <taxon>Magnoliopsida</taxon>
        <taxon>Liliopsida</taxon>
        <taxon>Poales</taxon>
        <taxon>Poaceae</taxon>
        <taxon>PACMAD clade</taxon>
        <taxon>Panicoideae</taxon>
        <taxon>Andropogonodae</taxon>
        <taxon>Andropogoneae</taxon>
        <taxon>Tripsacinae</taxon>
        <taxon>Zea</taxon>
    </lineage>
</organism>
<protein>
    <recommendedName>
        <fullName evidence="2">TTF-type domain-containing protein</fullName>
    </recommendedName>
</protein>
<feature type="region of interest" description="Disordered" evidence="1">
    <location>
        <begin position="1"/>
        <end position="31"/>
    </location>
</feature>
<sequence length="157" mass="18432">MERFFRRKSVTSEPDNGGSSSGGGAVAPTPVLAARPYKHNSSVPKLIDLDELPRDPAKRKIMCDYHPNQQNEIRRKYLLWGPYQPRTYDFPFRIIAGKRRRFNPDWFGQYANWLEYSEKEDKAYCLCCYLFRDKNIDTHHGHEAFVCGTRLELLEEQ</sequence>
<comment type="caution">
    <text evidence="3">The sequence shown here is derived from an EMBL/GenBank/DDBJ whole genome shotgun (WGS) entry which is preliminary data.</text>
</comment>
<reference evidence="3" key="1">
    <citation type="journal article" date="2018" name="Nat. Genet.">
        <title>Extensive intraspecific gene order and gene structural variations between Mo17 and other maize genomes.</title>
        <authorList>
            <person name="Sun S."/>
            <person name="Zhou Y."/>
            <person name="Chen J."/>
            <person name="Shi J."/>
            <person name="Zhao H."/>
            <person name="Zhao H."/>
            <person name="Song W."/>
            <person name="Zhang M."/>
            <person name="Cui Y."/>
            <person name="Dong X."/>
            <person name="Liu H."/>
            <person name="Ma X."/>
            <person name="Jiao Y."/>
            <person name="Wang B."/>
            <person name="Wei X."/>
            <person name="Stein J.C."/>
            <person name="Glaubitz J.C."/>
            <person name="Lu F."/>
            <person name="Yu G."/>
            <person name="Liang C."/>
            <person name="Fengler K."/>
            <person name="Li B."/>
            <person name="Rafalski A."/>
            <person name="Schnable P.S."/>
            <person name="Ware D.H."/>
            <person name="Buckler E.S."/>
            <person name="Lai J."/>
        </authorList>
    </citation>
    <scope>NUCLEOTIDE SEQUENCE [LARGE SCALE GENOMIC DNA]</scope>
    <source>
        <tissue evidence="3">Seedling</tissue>
    </source>
</reference>
<evidence type="ECO:0000259" key="2">
    <source>
        <dbReference type="SMART" id="SM00597"/>
    </source>
</evidence>
<dbReference type="SMART" id="SM00597">
    <property type="entry name" value="ZnF_TTF"/>
    <property type="match status" value="1"/>
</dbReference>
<proteinExistence type="predicted"/>
<dbReference type="Proteomes" id="UP000251960">
    <property type="component" value="Chromosome 2"/>
</dbReference>
<evidence type="ECO:0000256" key="1">
    <source>
        <dbReference type="SAM" id="MobiDB-lite"/>
    </source>
</evidence>
<gene>
    <name evidence="3" type="ORF">Zm00014a_010935</name>
</gene>